<reference evidence="2 3" key="1">
    <citation type="journal article" date="2018" name="Science">
        <title>The opium poppy genome and morphinan production.</title>
        <authorList>
            <person name="Guo L."/>
            <person name="Winzer T."/>
            <person name="Yang X."/>
            <person name="Li Y."/>
            <person name="Ning Z."/>
            <person name="He Z."/>
            <person name="Teodor R."/>
            <person name="Lu Y."/>
            <person name="Bowser T.A."/>
            <person name="Graham I.A."/>
            <person name="Ye K."/>
        </authorList>
    </citation>
    <scope>NUCLEOTIDE SEQUENCE [LARGE SCALE GENOMIC DNA]</scope>
    <source>
        <strain evidence="3">cv. HN1</strain>
        <tissue evidence="2">Leaves</tissue>
    </source>
</reference>
<sequence length="46" mass="5123">MDDQQTDEQGPEDDRDHMEARLDLDGPLVGVLFQMACGFAALQEVD</sequence>
<evidence type="ECO:0000313" key="2">
    <source>
        <dbReference type="EMBL" id="RZC69425.1"/>
    </source>
</evidence>
<gene>
    <name evidence="2" type="ORF">C5167_032524</name>
</gene>
<dbReference type="Proteomes" id="UP000316621">
    <property type="component" value="Chromosome 7"/>
</dbReference>
<organism evidence="2 3">
    <name type="scientific">Papaver somniferum</name>
    <name type="common">Opium poppy</name>
    <dbReference type="NCBI Taxonomy" id="3469"/>
    <lineage>
        <taxon>Eukaryota</taxon>
        <taxon>Viridiplantae</taxon>
        <taxon>Streptophyta</taxon>
        <taxon>Embryophyta</taxon>
        <taxon>Tracheophyta</taxon>
        <taxon>Spermatophyta</taxon>
        <taxon>Magnoliopsida</taxon>
        <taxon>Ranunculales</taxon>
        <taxon>Papaveraceae</taxon>
        <taxon>Papaveroideae</taxon>
        <taxon>Papaver</taxon>
    </lineage>
</organism>
<proteinExistence type="predicted"/>
<feature type="region of interest" description="Disordered" evidence="1">
    <location>
        <begin position="1"/>
        <end position="22"/>
    </location>
</feature>
<evidence type="ECO:0000313" key="3">
    <source>
        <dbReference type="Proteomes" id="UP000316621"/>
    </source>
</evidence>
<accession>A0A4Y7KBV7</accession>
<name>A0A4Y7KBV7_PAPSO</name>
<feature type="compositionally biased region" description="Basic and acidic residues" evidence="1">
    <location>
        <begin position="12"/>
        <end position="22"/>
    </location>
</feature>
<dbReference type="Gramene" id="RZC69425">
    <property type="protein sequence ID" value="RZC69425"/>
    <property type="gene ID" value="C5167_032524"/>
</dbReference>
<dbReference type="EMBL" id="CM010721">
    <property type="protein sequence ID" value="RZC69425.1"/>
    <property type="molecule type" value="Genomic_DNA"/>
</dbReference>
<dbReference type="AlphaFoldDB" id="A0A4Y7KBV7"/>
<evidence type="ECO:0000256" key="1">
    <source>
        <dbReference type="SAM" id="MobiDB-lite"/>
    </source>
</evidence>
<protein>
    <submittedName>
        <fullName evidence="2">Uncharacterized protein</fullName>
    </submittedName>
</protein>
<feature type="compositionally biased region" description="Acidic residues" evidence="1">
    <location>
        <begin position="1"/>
        <end position="11"/>
    </location>
</feature>
<keyword evidence="3" id="KW-1185">Reference proteome</keyword>